<dbReference type="EMBL" id="JALNTZ010000002">
    <property type="protein sequence ID" value="KAJ3663635.1"/>
    <property type="molecule type" value="Genomic_DNA"/>
</dbReference>
<dbReference type="PANTHER" id="PTHR21137">
    <property type="entry name" value="ODORANT RECEPTOR"/>
    <property type="match status" value="1"/>
</dbReference>
<sequence length="386" mass="45485">MNMDEVHHEWKRTINLNILFMRIMGLWPRKNEIYKPGFYMVYGGLMVTFFVVWHIATQVINIYFVRNQLETVAAIIYLLLIEITASLKVFFLIKNTKKLKERISLLKSNWFPRTNHEQKVLIETSIKSWISIYRMLVVLCTSWIAFSMTYPLLDASAGEKRLPFLAWYPYDYKISPLYEITYSIQVIGSSYLTFVHLCVDNLNYIMNVYIKCQFDMLSDNLRNFTKISSDFNKGLIECVLHHKRILSFVEGSKFFNWIFVCHLIINGVAIGITMFKLTMVVPFSTEFYTLVTYEFAVTNQIYMYCWYGNEVELSSDLVSYAAFESDWTELPEDVKKNLFIFVLNVIEPIKISAFNVFYLSLDTFKTILKTAWSYFALLDQLSSRNK</sequence>
<feature type="transmembrane region" description="Helical" evidence="10">
    <location>
        <begin position="132"/>
        <end position="153"/>
    </location>
</feature>
<evidence type="ECO:0000256" key="3">
    <source>
        <dbReference type="ARBA" id="ARBA00022606"/>
    </source>
</evidence>
<feature type="transmembrane region" description="Helical" evidence="10">
    <location>
        <begin position="71"/>
        <end position="93"/>
    </location>
</feature>
<proteinExistence type="inferred from homology"/>
<protein>
    <recommendedName>
        <fullName evidence="10">Odorant receptor</fullName>
    </recommendedName>
</protein>
<evidence type="ECO:0000313" key="13">
    <source>
        <dbReference type="Proteomes" id="UP001168821"/>
    </source>
</evidence>
<dbReference type="EMBL" id="JALNTZ010000007">
    <property type="protein sequence ID" value="KAJ3645574.1"/>
    <property type="molecule type" value="Genomic_DNA"/>
</dbReference>
<comment type="subcellular location">
    <subcellularLocation>
        <location evidence="1 10">Cell membrane</location>
        <topology evidence="1 10">Multi-pass membrane protein</topology>
    </subcellularLocation>
</comment>
<evidence type="ECO:0000256" key="10">
    <source>
        <dbReference type="RuleBase" id="RU351113"/>
    </source>
</evidence>
<evidence type="ECO:0000256" key="8">
    <source>
        <dbReference type="ARBA" id="ARBA00023170"/>
    </source>
</evidence>
<evidence type="ECO:0000256" key="9">
    <source>
        <dbReference type="ARBA" id="ARBA00023224"/>
    </source>
</evidence>
<evidence type="ECO:0000256" key="1">
    <source>
        <dbReference type="ARBA" id="ARBA00004651"/>
    </source>
</evidence>
<keyword evidence="5 10" id="KW-0552">Olfaction</keyword>
<dbReference type="Proteomes" id="UP001168821">
    <property type="component" value="Unassembled WGS sequence"/>
</dbReference>
<dbReference type="Pfam" id="PF02949">
    <property type="entry name" value="7tm_6"/>
    <property type="match status" value="1"/>
</dbReference>
<keyword evidence="9 10" id="KW-0807">Transducer</keyword>
<dbReference type="GO" id="GO:0005549">
    <property type="term" value="F:odorant binding"/>
    <property type="evidence" value="ECO:0007669"/>
    <property type="project" value="InterPro"/>
</dbReference>
<evidence type="ECO:0000256" key="2">
    <source>
        <dbReference type="ARBA" id="ARBA00022475"/>
    </source>
</evidence>
<keyword evidence="13" id="KW-1185">Reference proteome</keyword>
<evidence type="ECO:0000256" key="6">
    <source>
        <dbReference type="ARBA" id="ARBA00022989"/>
    </source>
</evidence>
<comment type="similarity">
    <text evidence="10">Belongs to the insect chemoreceptor superfamily. Heteromeric odorant receptor channel (TC 1.A.69) family.</text>
</comment>
<dbReference type="AlphaFoldDB" id="A0AA38HYD8"/>
<evidence type="ECO:0000313" key="11">
    <source>
        <dbReference type="EMBL" id="KAJ3645574.1"/>
    </source>
</evidence>
<evidence type="ECO:0000256" key="7">
    <source>
        <dbReference type="ARBA" id="ARBA00023136"/>
    </source>
</evidence>
<feature type="transmembrane region" description="Helical" evidence="10">
    <location>
        <begin position="39"/>
        <end position="65"/>
    </location>
</feature>
<name>A0AA38HYD8_9CUCU</name>
<dbReference type="GO" id="GO:0004984">
    <property type="term" value="F:olfactory receptor activity"/>
    <property type="evidence" value="ECO:0007669"/>
    <property type="project" value="InterPro"/>
</dbReference>
<organism evidence="11 13">
    <name type="scientific">Zophobas morio</name>
    <dbReference type="NCBI Taxonomy" id="2755281"/>
    <lineage>
        <taxon>Eukaryota</taxon>
        <taxon>Metazoa</taxon>
        <taxon>Ecdysozoa</taxon>
        <taxon>Arthropoda</taxon>
        <taxon>Hexapoda</taxon>
        <taxon>Insecta</taxon>
        <taxon>Pterygota</taxon>
        <taxon>Neoptera</taxon>
        <taxon>Endopterygota</taxon>
        <taxon>Coleoptera</taxon>
        <taxon>Polyphaga</taxon>
        <taxon>Cucujiformia</taxon>
        <taxon>Tenebrionidae</taxon>
        <taxon>Zophobas</taxon>
    </lineage>
</organism>
<keyword evidence="2" id="KW-1003">Cell membrane</keyword>
<evidence type="ECO:0000256" key="5">
    <source>
        <dbReference type="ARBA" id="ARBA00022725"/>
    </source>
</evidence>
<reference evidence="11" key="1">
    <citation type="journal article" date="2023" name="G3 (Bethesda)">
        <title>Whole genome assemblies of Zophobas morio and Tenebrio molitor.</title>
        <authorList>
            <person name="Kaur S."/>
            <person name="Stinson S.A."/>
            <person name="diCenzo G.C."/>
        </authorList>
    </citation>
    <scope>NUCLEOTIDE SEQUENCE</scope>
    <source>
        <strain evidence="11">QUZm001</strain>
    </source>
</reference>
<gene>
    <name evidence="12" type="ORF">Zmor_007877</name>
    <name evidence="11" type="ORF">Zmor_023219</name>
</gene>
<dbReference type="GO" id="GO:0007165">
    <property type="term" value="P:signal transduction"/>
    <property type="evidence" value="ECO:0007669"/>
    <property type="project" value="UniProtKB-KW"/>
</dbReference>
<dbReference type="GO" id="GO:0005886">
    <property type="term" value="C:plasma membrane"/>
    <property type="evidence" value="ECO:0007669"/>
    <property type="project" value="UniProtKB-SubCell"/>
</dbReference>
<accession>A0AA38HYD8</accession>
<keyword evidence="3 10" id="KW-0716">Sensory transduction</keyword>
<comment type="caution">
    <text evidence="11">The sequence shown here is derived from an EMBL/GenBank/DDBJ whole genome shotgun (WGS) entry which is preliminary data.</text>
</comment>
<comment type="caution">
    <text evidence="10">Lacks conserved residue(s) required for the propagation of feature annotation.</text>
</comment>
<dbReference type="PANTHER" id="PTHR21137:SF35">
    <property type="entry name" value="ODORANT RECEPTOR 19A-RELATED"/>
    <property type="match status" value="1"/>
</dbReference>
<keyword evidence="8 10" id="KW-0675">Receptor</keyword>
<evidence type="ECO:0000313" key="12">
    <source>
        <dbReference type="EMBL" id="KAJ3663635.1"/>
    </source>
</evidence>
<keyword evidence="4 10" id="KW-0812">Transmembrane</keyword>
<evidence type="ECO:0000256" key="4">
    <source>
        <dbReference type="ARBA" id="ARBA00022692"/>
    </source>
</evidence>
<keyword evidence="6 10" id="KW-1133">Transmembrane helix</keyword>
<keyword evidence="7 10" id="KW-0472">Membrane</keyword>
<dbReference type="InterPro" id="IPR004117">
    <property type="entry name" value="7tm6_olfct_rcpt"/>
</dbReference>
<feature type="transmembrane region" description="Helical" evidence="10">
    <location>
        <begin position="254"/>
        <end position="275"/>
    </location>
</feature>